<evidence type="ECO:0000313" key="2">
    <source>
        <dbReference type="Proteomes" id="UP000291084"/>
    </source>
</evidence>
<evidence type="ECO:0000313" key="1">
    <source>
        <dbReference type="EMBL" id="BAT99666.1"/>
    </source>
</evidence>
<dbReference type="EMBL" id="AP015043">
    <property type="protein sequence ID" value="BAT99666.1"/>
    <property type="molecule type" value="Genomic_DNA"/>
</dbReference>
<sequence length="96" mass="10559">LYPEDSDIADSVYKAFTINYETKVFLSLPSNAASEDPIQRDIPCVKLEQKVANVSLPDKISKLGGLSKEYKLLKDIISSSVNDALSSQGDHVVHHL</sequence>
<feature type="non-terminal residue" evidence="1">
    <location>
        <position position="1"/>
    </location>
</feature>
<keyword evidence="2" id="KW-1185">Reference proteome</keyword>
<name>A0A0S3T499_PHAAN</name>
<protein>
    <submittedName>
        <fullName evidence="1">Uncharacterized protein</fullName>
    </submittedName>
</protein>
<accession>A0A0S3T499</accession>
<gene>
    <name evidence="1" type="primary">Vigan.10G116300</name>
    <name evidence="1" type="ORF">VIGAN_10116300</name>
</gene>
<proteinExistence type="predicted"/>
<reference evidence="1 2" key="1">
    <citation type="journal article" date="2015" name="Sci. Rep.">
        <title>The power of single molecule real-time sequencing technology in the de novo assembly of a eukaryotic genome.</title>
        <authorList>
            <person name="Sakai H."/>
            <person name="Naito K."/>
            <person name="Ogiso-Tanaka E."/>
            <person name="Takahashi Y."/>
            <person name="Iseki K."/>
            <person name="Muto C."/>
            <person name="Satou K."/>
            <person name="Teruya K."/>
            <person name="Shiroma A."/>
            <person name="Shimoji M."/>
            <person name="Hirano T."/>
            <person name="Itoh T."/>
            <person name="Kaga A."/>
            <person name="Tomooka N."/>
        </authorList>
    </citation>
    <scope>NUCLEOTIDE SEQUENCE [LARGE SCALE GENOMIC DNA]</scope>
    <source>
        <strain evidence="2">cv. Shumari</strain>
    </source>
</reference>
<dbReference type="AlphaFoldDB" id="A0A0S3T499"/>
<organism evidence="1 2">
    <name type="scientific">Vigna angularis var. angularis</name>
    <dbReference type="NCBI Taxonomy" id="157739"/>
    <lineage>
        <taxon>Eukaryota</taxon>
        <taxon>Viridiplantae</taxon>
        <taxon>Streptophyta</taxon>
        <taxon>Embryophyta</taxon>
        <taxon>Tracheophyta</taxon>
        <taxon>Spermatophyta</taxon>
        <taxon>Magnoliopsida</taxon>
        <taxon>eudicotyledons</taxon>
        <taxon>Gunneridae</taxon>
        <taxon>Pentapetalae</taxon>
        <taxon>rosids</taxon>
        <taxon>fabids</taxon>
        <taxon>Fabales</taxon>
        <taxon>Fabaceae</taxon>
        <taxon>Papilionoideae</taxon>
        <taxon>50 kb inversion clade</taxon>
        <taxon>NPAAA clade</taxon>
        <taxon>indigoferoid/millettioid clade</taxon>
        <taxon>Phaseoleae</taxon>
        <taxon>Vigna</taxon>
    </lineage>
</organism>
<dbReference type="Proteomes" id="UP000291084">
    <property type="component" value="Chromosome 10"/>
</dbReference>